<comment type="function">
    <text evidence="13">Telomerase is a ribonucleoprotein enzyme essential for the replication of chromosome termini in most eukaryotes. It elongates telomeres. It is a reverse transcriptase that adds simple sequence repeats to chromosome ends by copying a template sequence within the RNA component of the enzyme.</text>
</comment>
<dbReference type="GO" id="GO:0003720">
    <property type="term" value="F:telomerase activity"/>
    <property type="evidence" value="ECO:0007669"/>
    <property type="project" value="InterPro"/>
</dbReference>
<dbReference type="InterPro" id="IPR021891">
    <property type="entry name" value="Telomerase_RBD"/>
</dbReference>
<evidence type="ECO:0000256" key="4">
    <source>
        <dbReference type="ARBA" id="ARBA00022454"/>
    </source>
</evidence>
<gene>
    <name evidence="15" type="ORF">CANVERA_P1580</name>
</gene>
<keyword evidence="9 13" id="KW-0779">Telomere</keyword>
<evidence type="ECO:0000256" key="7">
    <source>
        <dbReference type="ARBA" id="ARBA00022723"/>
    </source>
</evidence>
<dbReference type="InterPro" id="IPR043502">
    <property type="entry name" value="DNA/RNA_pol_sf"/>
</dbReference>
<accession>A0A9W4TWN3</accession>
<dbReference type="AlphaFoldDB" id="A0A9W4TWN3"/>
<evidence type="ECO:0000256" key="13">
    <source>
        <dbReference type="RuleBase" id="RU365061"/>
    </source>
</evidence>
<keyword evidence="8 13" id="KW-0460">Magnesium</keyword>
<dbReference type="Gene3D" id="1.10.132.70">
    <property type="match status" value="1"/>
</dbReference>
<dbReference type="GO" id="GO:0007004">
    <property type="term" value="P:telomere maintenance via telomerase"/>
    <property type="evidence" value="ECO:0007669"/>
    <property type="project" value="TreeGrafter"/>
</dbReference>
<keyword evidence="7 13" id="KW-0479">Metal-binding</keyword>
<evidence type="ECO:0000313" key="16">
    <source>
        <dbReference type="Proteomes" id="UP001152885"/>
    </source>
</evidence>
<dbReference type="InterPro" id="IPR000477">
    <property type="entry name" value="RT_dom"/>
</dbReference>
<reference evidence="15" key="1">
    <citation type="submission" date="2022-12" db="EMBL/GenBank/DDBJ databases">
        <authorList>
            <person name="Brejova B."/>
        </authorList>
    </citation>
    <scope>NUCLEOTIDE SEQUENCE</scope>
</reference>
<dbReference type="PRINTS" id="PR01365">
    <property type="entry name" value="TELOMERASERT"/>
</dbReference>
<comment type="subcellular location">
    <subcellularLocation>
        <location evidence="13">Nucleus</location>
    </subcellularLocation>
    <subcellularLocation>
        <location evidence="13">Chromosome</location>
        <location evidence="13">Telomere</location>
    </subcellularLocation>
</comment>
<evidence type="ECO:0000256" key="9">
    <source>
        <dbReference type="ARBA" id="ARBA00022895"/>
    </source>
</evidence>
<keyword evidence="6 13" id="KW-0548">Nucleotidyltransferase</keyword>
<evidence type="ECO:0000256" key="5">
    <source>
        <dbReference type="ARBA" id="ARBA00022679"/>
    </source>
</evidence>
<dbReference type="GO" id="GO:0046872">
    <property type="term" value="F:metal ion binding"/>
    <property type="evidence" value="ECO:0007669"/>
    <property type="project" value="UniProtKB-KW"/>
</dbReference>
<keyword evidence="4 13" id="KW-0158">Chromosome</keyword>
<comment type="caution">
    <text evidence="15">The sequence shown here is derived from an EMBL/GenBank/DDBJ whole genome shotgun (WGS) entry which is preliminary data.</text>
</comment>
<keyword evidence="5 13" id="KW-0808">Transferase</keyword>
<dbReference type="EC" id="2.7.7.49" evidence="2 13"/>
<dbReference type="PANTHER" id="PTHR12066:SF0">
    <property type="entry name" value="TELOMERASE REVERSE TRANSCRIPTASE"/>
    <property type="match status" value="1"/>
</dbReference>
<dbReference type="SUPFAM" id="SSF56672">
    <property type="entry name" value="DNA/RNA polymerases"/>
    <property type="match status" value="1"/>
</dbReference>
<dbReference type="Gene3D" id="3.30.70.2630">
    <property type="match status" value="1"/>
</dbReference>
<dbReference type="InterPro" id="IPR003545">
    <property type="entry name" value="Telomerase_RT"/>
</dbReference>
<evidence type="ECO:0000256" key="11">
    <source>
        <dbReference type="ARBA" id="ARBA00023242"/>
    </source>
</evidence>
<feature type="domain" description="Reverse transcriptase" evidence="14">
    <location>
        <begin position="294"/>
        <end position="616"/>
    </location>
</feature>
<keyword evidence="11 13" id="KW-0539">Nucleus</keyword>
<comment type="catalytic activity">
    <reaction evidence="12 13">
        <text>DNA(n) + a 2'-deoxyribonucleoside 5'-triphosphate = DNA(n+1) + diphosphate</text>
        <dbReference type="Rhea" id="RHEA:22508"/>
        <dbReference type="Rhea" id="RHEA-COMP:17339"/>
        <dbReference type="Rhea" id="RHEA-COMP:17340"/>
        <dbReference type="ChEBI" id="CHEBI:33019"/>
        <dbReference type="ChEBI" id="CHEBI:61560"/>
        <dbReference type="ChEBI" id="CHEBI:173112"/>
        <dbReference type="EC" id="2.7.7.49"/>
    </reaction>
</comment>
<proteinExistence type="inferred from homology"/>
<dbReference type="Pfam" id="PF12009">
    <property type="entry name" value="Telomerase_RBD"/>
    <property type="match status" value="1"/>
</dbReference>
<name>A0A9W4TWN3_9ASCO</name>
<dbReference type="GO" id="GO:0000333">
    <property type="term" value="C:telomerase catalytic core complex"/>
    <property type="evidence" value="ECO:0007669"/>
    <property type="project" value="TreeGrafter"/>
</dbReference>
<dbReference type="EMBL" id="CANTUO010000001">
    <property type="protein sequence ID" value="CAI5757063.1"/>
    <property type="molecule type" value="Genomic_DNA"/>
</dbReference>
<dbReference type="PANTHER" id="PTHR12066">
    <property type="entry name" value="TELOMERASE REVERSE TRANSCRIPTASE"/>
    <property type="match status" value="1"/>
</dbReference>
<protein>
    <recommendedName>
        <fullName evidence="3 13">Telomerase reverse transcriptase</fullName>
        <ecNumber evidence="2 13">2.7.7.49</ecNumber>
    </recommendedName>
    <alternativeName>
        <fullName evidence="13">Telomerase catalytic subunit</fullName>
    </alternativeName>
</protein>
<evidence type="ECO:0000256" key="2">
    <source>
        <dbReference type="ARBA" id="ARBA00012493"/>
    </source>
</evidence>
<dbReference type="PROSITE" id="PS50878">
    <property type="entry name" value="RT_POL"/>
    <property type="match status" value="1"/>
</dbReference>
<dbReference type="GO" id="GO:0000781">
    <property type="term" value="C:chromosome, telomeric region"/>
    <property type="evidence" value="ECO:0007669"/>
    <property type="project" value="UniProtKB-SubCell"/>
</dbReference>
<evidence type="ECO:0000256" key="8">
    <source>
        <dbReference type="ARBA" id="ARBA00022842"/>
    </source>
</evidence>
<dbReference type="GO" id="GO:0070034">
    <property type="term" value="F:telomerase RNA binding"/>
    <property type="evidence" value="ECO:0007669"/>
    <property type="project" value="TreeGrafter"/>
</dbReference>
<evidence type="ECO:0000259" key="14">
    <source>
        <dbReference type="PROSITE" id="PS50878"/>
    </source>
</evidence>
<organism evidence="15 16">
    <name type="scientific">Candida verbasci</name>
    <dbReference type="NCBI Taxonomy" id="1227364"/>
    <lineage>
        <taxon>Eukaryota</taxon>
        <taxon>Fungi</taxon>
        <taxon>Dikarya</taxon>
        <taxon>Ascomycota</taxon>
        <taxon>Saccharomycotina</taxon>
        <taxon>Pichiomycetes</taxon>
        <taxon>Debaryomycetaceae</taxon>
        <taxon>Candida/Lodderomyces clade</taxon>
        <taxon>Candida</taxon>
    </lineage>
</organism>
<dbReference type="OrthoDB" id="289721at2759"/>
<evidence type="ECO:0000256" key="3">
    <source>
        <dbReference type="ARBA" id="ARBA00016182"/>
    </source>
</evidence>
<dbReference type="GO" id="GO:0042162">
    <property type="term" value="F:telomeric DNA binding"/>
    <property type="evidence" value="ECO:0007669"/>
    <property type="project" value="TreeGrafter"/>
</dbReference>
<dbReference type="SMART" id="SM00975">
    <property type="entry name" value="Telomerase_RBD"/>
    <property type="match status" value="1"/>
</dbReference>
<evidence type="ECO:0000256" key="1">
    <source>
        <dbReference type="ARBA" id="ARBA00008001"/>
    </source>
</evidence>
<evidence type="ECO:0000256" key="6">
    <source>
        <dbReference type="ARBA" id="ARBA00022695"/>
    </source>
</evidence>
<sequence>MGIHNANRSFVVDHLKNDYWTRLFDIMEDKNFVDLLINYKGVYNNVQIFGDSFKFEVKEIDNKDSDGIEPVTKFDIIHYRKTARYNDFKLINRDEIMKDVVHQLGLNENSKRFRVFRKIRDKMIENDMNCDYESIYLNLFTKTECNYEKILTNATPVTFVYKFVIVILGKIMSLDAWGGPKNKIMIKRKIKQFLDMKPYEKFSTHELISGLQLSKFKFLGRTPYCMCKQDHETRKKFLKLYIKWIFKMVKRLLKCFWYITEYTSSSDNELYYFSQFLWTRLCIHWETEYVKKFLVQCQITGNERFNFGSVRIIPKVSKFRTICIPSRISINYKGLELDEKAKTSQRIQFTIYSKQQIAPVRQILQLKLNQIKQMKLSYQSTVYSKFEIMQRIKEFKLKNKGKKFFILKFDMMECFDRMDQVMLLHKVQELFKNESLETPYIIRRVSLLDSRNLKMKKITNKIGSNIESFNFIGGENDNDDTKVLVDNSKTFNFTKKDIIDICKSQIFETKVLIKDKWYRRKVGVFQGFPLSSIFCDLLYSSLIDQEFNFLFDRGHNNHEKSMLIRLVDDFLFVSPDQEIYEQMLVKIQDEKLHDYGAYINEEKTETGKVTFFGLQVHNDLSVVDLCT</sequence>
<evidence type="ECO:0000256" key="12">
    <source>
        <dbReference type="ARBA" id="ARBA00048173"/>
    </source>
</evidence>
<comment type="similarity">
    <text evidence="1 13">Belongs to the reverse transcriptase family. Telomerase subfamily.</text>
</comment>
<evidence type="ECO:0000313" key="15">
    <source>
        <dbReference type="EMBL" id="CAI5757063.1"/>
    </source>
</evidence>
<keyword evidence="10 13" id="KW-0695">RNA-directed DNA polymerase</keyword>
<dbReference type="CDD" id="cd01648">
    <property type="entry name" value="TERT"/>
    <property type="match status" value="1"/>
</dbReference>
<keyword evidence="16" id="KW-1185">Reference proteome</keyword>
<dbReference type="Proteomes" id="UP001152885">
    <property type="component" value="Unassembled WGS sequence"/>
</dbReference>
<evidence type="ECO:0000256" key="10">
    <source>
        <dbReference type="ARBA" id="ARBA00022918"/>
    </source>
</evidence>